<dbReference type="EMBL" id="CAJPWZ010002738">
    <property type="protein sequence ID" value="CAG2244508.1"/>
    <property type="molecule type" value="Genomic_DNA"/>
</dbReference>
<proteinExistence type="predicted"/>
<name>A0A8S3UTQ8_MYTED</name>
<feature type="region of interest" description="Disordered" evidence="1">
    <location>
        <begin position="133"/>
        <end position="163"/>
    </location>
</feature>
<dbReference type="AlphaFoldDB" id="A0A8S3UTQ8"/>
<keyword evidence="3" id="KW-1185">Reference proteome</keyword>
<protein>
    <submittedName>
        <fullName evidence="2">PARP7S</fullName>
        <ecNumber evidence="2">2.4.2.30</ecNumber>
    </submittedName>
</protein>
<dbReference type="EC" id="2.4.2.30" evidence="2"/>
<dbReference type="Proteomes" id="UP000683360">
    <property type="component" value="Unassembled WGS sequence"/>
</dbReference>
<evidence type="ECO:0000256" key="1">
    <source>
        <dbReference type="SAM" id="MobiDB-lite"/>
    </source>
</evidence>
<evidence type="ECO:0000313" key="3">
    <source>
        <dbReference type="Proteomes" id="UP000683360"/>
    </source>
</evidence>
<accession>A0A8S3UTQ8</accession>
<keyword evidence="2" id="KW-0328">Glycosyltransferase</keyword>
<comment type="caution">
    <text evidence="2">The sequence shown here is derived from an EMBL/GenBank/DDBJ whole genome shotgun (WGS) entry which is preliminary data.</text>
</comment>
<feature type="region of interest" description="Disordered" evidence="1">
    <location>
        <begin position="64"/>
        <end position="96"/>
    </location>
</feature>
<dbReference type="GO" id="GO:0003950">
    <property type="term" value="F:NAD+ poly-ADP-ribosyltransferase activity"/>
    <property type="evidence" value="ECO:0007669"/>
    <property type="project" value="UniProtKB-EC"/>
</dbReference>
<keyword evidence="2" id="KW-0808">Transferase</keyword>
<gene>
    <name evidence="2" type="ORF">MEDL_56534</name>
</gene>
<sequence>MEKKDAHTYIYVSKKYLKLRRPMQVHENHSITQFHNKWVLGAWNMSRLPETEVFKYISVPPRQRKEFDDKSDDSELSQSVQSDNNVSASSESLSSTASCDPKIKKLITSGENRSKEDVNASEDSICGIEKQGATSGKVVKPKSPPKPSKLTPSDPDYQERNPDLLKDETENSKICIFVSKNKCPSALCKTLHLPSGIPYLWQIKIDKWFSLTLAENEKIEKGYCYLLDDESTEACEVKYNGSKYSCHIWFSKMQAKIYDVDGQPVVGDNQHDQWCNVRRLSTPSFTEKKMMVDSYLTQWRWYWKDYSKNGTCTISEKILKNIDVPPRRVPNYPNAKGDLDHYKHRVDDDDDLYKGSDFMVMDE</sequence>
<feature type="compositionally biased region" description="Low complexity" evidence="1">
    <location>
        <begin position="82"/>
        <end position="96"/>
    </location>
</feature>
<reference evidence="2" key="1">
    <citation type="submission" date="2021-03" db="EMBL/GenBank/DDBJ databases">
        <authorList>
            <person name="Bekaert M."/>
        </authorList>
    </citation>
    <scope>NUCLEOTIDE SEQUENCE</scope>
</reference>
<evidence type="ECO:0000313" key="2">
    <source>
        <dbReference type="EMBL" id="CAG2244508.1"/>
    </source>
</evidence>
<organism evidence="2 3">
    <name type="scientific">Mytilus edulis</name>
    <name type="common">Blue mussel</name>
    <dbReference type="NCBI Taxonomy" id="6550"/>
    <lineage>
        <taxon>Eukaryota</taxon>
        <taxon>Metazoa</taxon>
        <taxon>Spiralia</taxon>
        <taxon>Lophotrochozoa</taxon>
        <taxon>Mollusca</taxon>
        <taxon>Bivalvia</taxon>
        <taxon>Autobranchia</taxon>
        <taxon>Pteriomorphia</taxon>
        <taxon>Mytilida</taxon>
        <taxon>Mytiloidea</taxon>
        <taxon>Mytilidae</taxon>
        <taxon>Mytilinae</taxon>
        <taxon>Mytilus</taxon>
    </lineage>
</organism>